<accession>W8AZR9</accession>
<sequence length="115" mass="12601">MSSTSATATPPNTRRLPTLTRNPHLTPVNSSGDNNSSSATETITTRSAVTISTAPKRMTRASAAAKVIVITQNNEDSSPPLDECILPDGHNNQYIYDGFSWPIERYLDSREVLFY</sequence>
<organism evidence="2">
    <name type="scientific">Ceratitis capitata</name>
    <name type="common">Mediterranean fruit fly</name>
    <name type="synonym">Tephritis capitata</name>
    <dbReference type="NCBI Taxonomy" id="7213"/>
    <lineage>
        <taxon>Eukaryota</taxon>
        <taxon>Metazoa</taxon>
        <taxon>Ecdysozoa</taxon>
        <taxon>Arthropoda</taxon>
        <taxon>Hexapoda</taxon>
        <taxon>Insecta</taxon>
        <taxon>Pterygota</taxon>
        <taxon>Neoptera</taxon>
        <taxon>Endopterygota</taxon>
        <taxon>Diptera</taxon>
        <taxon>Brachycera</taxon>
        <taxon>Muscomorpha</taxon>
        <taxon>Tephritoidea</taxon>
        <taxon>Tephritidae</taxon>
        <taxon>Ceratitis</taxon>
        <taxon>Ceratitis</taxon>
    </lineage>
</organism>
<reference evidence="2" key="2">
    <citation type="journal article" date="2014" name="BMC Genomics">
        <title>A genomic perspective to assessing quality of mass-reared SIT flies used in Mediterranean fruit fly (Ceratitis capitata) eradication in California.</title>
        <authorList>
            <person name="Calla B."/>
            <person name="Hall B."/>
            <person name="Hou S."/>
            <person name="Geib S.M."/>
        </authorList>
    </citation>
    <scope>NUCLEOTIDE SEQUENCE</scope>
</reference>
<feature type="compositionally biased region" description="Polar residues" evidence="1">
    <location>
        <begin position="28"/>
        <end position="46"/>
    </location>
</feature>
<protein>
    <submittedName>
        <fullName evidence="2">Uncharacterized protein</fullName>
    </submittedName>
</protein>
<proteinExistence type="evidence at transcript level"/>
<reference evidence="2" key="1">
    <citation type="submission" date="2013-07" db="EMBL/GenBank/DDBJ databases">
        <authorList>
            <person name="Geib S."/>
        </authorList>
    </citation>
    <scope>NUCLEOTIDE SEQUENCE</scope>
</reference>
<dbReference type="OrthoDB" id="8070501at2759"/>
<feature type="region of interest" description="Disordered" evidence="1">
    <location>
        <begin position="1"/>
        <end position="46"/>
    </location>
</feature>
<name>W8AZR9_CERCA</name>
<evidence type="ECO:0000256" key="1">
    <source>
        <dbReference type="SAM" id="MobiDB-lite"/>
    </source>
</evidence>
<dbReference type="EMBL" id="GAMC01014798">
    <property type="protein sequence ID" value="JAB91757.1"/>
    <property type="molecule type" value="mRNA"/>
</dbReference>
<evidence type="ECO:0000313" key="2">
    <source>
        <dbReference type="EMBL" id="JAB91757.1"/>
    </source>
</evidence>
<dbReference type="AlphaFoldDB" id="W8AZR9"/>
<feature type="compositionally biased region" description="Low complexity" evidence="1">
    <location>
        <begin position="1"/>
        <end position="27"/>
    </location>
</feature>